<dbReference type="InterPro" id="IPR008995">
    <property type="entry name" value="Mo/tungstate-bd_C_term_dom"/>
</dbReference>
<dbReference type="SUPFAM" id="SSF50331">
    <property type="entry name" value="MOP-like"/>
    <property type="match status" value="1"/>
</dbReference>
<reference evidence="12" key="1">
    <citation type="submission" date="2022-11" db="EMBL/GenBank/DDBJ databases">
        <title>Pseudomonas triclosanedens sp. nov., a triclosan degrader isolated from activated sludge.</title>
        <authorList>
            <person name="Yin Y."/>
            <person name="Lu Z."/>
        </authorList>
    </citation>
    <scope>NUCLEOTIDE SEQUENCE</scope>
    <source>
        <strain evidence="12">ZM23</strain>
    </source>
</reference>
<dbReference type="InterPro" id="IPR003439">
    <property type="entry name" value="ABC_transporter-like_ATP-bd"/>
</dbReference>
<keyword evidence="1" id="KW-0813">Transport</keyword>
<evidence type="ECO:0000256" key="2">
    <source>
        <dbReference type="ARBA" id="ARBA00022475"/>
    </source>
</evidence>
<evidence type="ECO:0000256" key="4">
    <source>
        <dbReference type="ARBA" id="ARBA00022519"/>
    </source>
</evidence>
<gene>
    <name evidence="12" type="primary">modC</name>
    <name evidence="12" type="ORF">OU419_10410</name>
</gene>
<dbReference type="PROSITE" id="PS50893">
    <property type="entry name" value="ABC_TRANSPORTER_2"/>
    <property type="match status" value="1"/>
</dbReference>
<evidence type="ECO:0000313" key="13">
    <source>
        <dbReference type="Proteomes" id="UP001163624"/>
    </source>
</evidence>
<dbReference type="InterPro" id="IPR027417">
    <property type="entry name" value="P-loop_NTPase"/>
</dbReference>
<sequence length="367" mass="39886">MNEAVTERSIEARFQIAYSGFSLDVDLRLPGRGVTALFGHSGSGKTTCLRCVAGLERAPLGRLVVNGDVWQDSASGVFLPPHKRALGYVFQDANLFEHLSVKRNLTYGMRRVPRDQHRVELAQATELLGISHLLERMPGHLSGGERQRVGMARALLTSPRLLLMDEPLAALDLKRKAEILPYLERLHDELDIPILYVSHSPDEVARLADHLVLLDQGRSIASGPVMQTLARTDLPISHLDDAGVAIDGRVAGYDEAYGLLTLALPGCEERIRVAHAPMALGKALRIKVQARDVSLSLEPAAHSSILNALPATVVEIVPTDNPAHLLVKLAVAGTPLLARITRYSHDQLGLHAGQVVWAQIKSVALLA</sequence>
<keyword evidence="4" id="KW-0997">Cell inner membrane</keyword>
<keyword evidence="5" id="KW-0547">Nucleotide-binding</keyword>
<feature type="domain" description="Mop" evidence="11">
    <location>
        <begin position="302"/>
        <end position="367"/>
    </location>
</feature>
<evidence type="ECO:0000256" key="1">
    <source>
        <dbReference type="ARBA" id="ARBA00022448"/>
    </source>
</evidence>
<dbReference type="InterPro" id="IPR011868">
    <property type="entry name" value="ModC_ABC_ATP-bd"/>
</dbReference>
<evidence type="ECO:0000259" key="10">
    <source>
        <dbReference type="PROSITE" id="PS50893"/>
    </source>
</evidence>
<dbReference type="InterPro" id="IPR004606">
    <property type="entry name" value="Mop_domain"/>
</dbReference>
<keyword evidence="3 9" id="KW-0500">Molybdenum</keyword>
<evidence type="ECO:0000256" key="6">
    <source>
        <dbReference type="ARBA" id="ARBA00022840"/>
    </source>
</evidence>
<evidence type="ECO:0000256" key="7">
    <source>
        <dbReference type="ARBA" id="ARBA00022967"/>
    </source>
</evidence>
<protein>
    <submittedName>
        <fullName evidence="12">Molybdenum ABC transporter ATP-binding protein</fullName>
    </submittedName>
</protein>
<keyword evidence="8" id="KW-0472">Membrane</keyword>
<dbReference type="PROSITE" id="PS00211">
    <property type="entry name" value="ABC_TRANSPORTER_1"/>
    <property type="match status" value="1"/>
</dbReference>
<evidence type="ECO:0000256" key="9">
    <source>
        <dbReference type="PROSITE-ProRule" id="PRU01213"/>
    </source>
</evidence>
<dbReference type="GO" id="GO:0005524">
    <property type="term" value="F:ATP binding"/>
    <property type="evidence" value="ECO:0007669"/>
    <property type="project" value="UniProtKB-KW"/>
</dbReference>
<dbReference type="SUPFAM" id="SSF52540">
    <property type="entry name" value="P-loop containing nucleoside triphosphate hydrolases"/>
    <property type="match status" value="1"/>
</dbReference>
<dbReference type="Gene3D" id="3.40.50.300">
    <property type="entry name" value="P-loop containing nucleotide triphosphate hydrolases"/>
    <property type="match status" value="1"/>
</dbReference>
<dbReference type="InterPro" id="IPR003593">
    <property type="entry name" value="AAA+_ATPase"/>
</dbReference>
<dbReference type="InterPro" id="IPR050334">
    <property type="entry name" value="Molybdenum_import_ModC"/>
</dbReference>
<evidence type="ECO:0000259" key="11">
    <source>
        <dbReference type="PROSITE" id="PS51866"/>
    </source>
</evidence>
<dbReference type="PANTHER" id="PTHR43514">
    <property type="entry name" value="ABC TRANSPORTER I FAMILY MEMBER 10"/>
    <property type="match status" value="1"/>
</dbReference>
<dbReference type="Gene3D" id="2.40.50.100">
    <property type="match status" value="1"/>
</dbReference>
<dbReference type="Proteomes" id="UP001163624">
    <property type="component" value="Chromosome"/>
</dbReference>
<keyword evidence="7" id="KW-1278">Translocase</keyword>
<feature type="domain" description="ABC transporter" evidence="10">
    <location>
        <begin position="5"/>
        <end position="241"/>
    </location>
</feature>
<organism evidence="12 13">
    <name type="scientific">Pseudomonas triclosanedens</name>
    <dbReference type="NCBI Taxonomy" id="2961893"/>
    <lineage>
        <taxon>Bacteria</taxon>
        <taxon>Pseudomonadati</taxon>
        <taxon>Pseudomonadota</taxon>
        <taxon>Gammaproteobacteria</taxon>
        <taxon>Pseudomonadales</taxon>
        <taxon>Pseudomonadaceae</taxon>
        <taxon>Pseudomonas</taxon>
    </lineage>
</organism>
<dbReference type="Pfam" id="PF00005">
    <property type="entry name" value="ABC_tran"/>
    <property type="match status" value="1"/>
</dbReference>
<dbReference type="InterPro" id="IPR017871">
    <property type="entry name" value="ABC_transporter-like_CS"/>
</dbReference>
<evidence type="ECO:0000256" key="3">
    <source>
        <dbReference type="ARBA" id="ARBA00022505"/>
    </source>
</evidence>
<keyword evidence="2" id="KW-1003">Cell membrane</keyword>
<dbReference type="RefSeq" id="WP_254472087.1">
    <property type="nucleotide sequence ID" value="NZ_CP113432.1"/>
</dbReference>
<keyword evidence="13" id="KW-1185">Reference proteome</keyword>
<evidence type="ECO:0000313" key="12">
    <source>
        <dbReference type="EMBL" id="WAI51635.1"/>
    </source>
</evidence>
<evidence type="ECO:0000256" key="5">
    <source>
        <dbReference type="ARBA" id="ARBA00022741"/>
    </source>
</evidence>
<dbReference type="PANTHER" id="PTHR43514:SF10">
    <property type="entry name" value="MOLYBDENUM IMPORT ATP-BINDING PROTEIN MODC 2"/>
    <property type="match status" value="1"/>
</dbReference>
<dbReference type="InterPro" id="IPR005116">
    <property type="entry name" value="Transp-assoc_OB_typ1"/>
</dbReference>
<keyword evidence="6 12" id="KW-0067">ATP-binding</keyword>
<accession>A0ABY7A420</accession>
<dbReference type="Pfam" id="PF03459">
    <property type="entry name" value="TOBE"/>
    <property type="match status" value="1"/>
</dbReference>
<dbReference type="SMART" id="SM00382">
    <property type="entry name" value="AAA"/>
    <property type="match status" value="1"/>
</dbReference>
<dbReference type="PROSITE" id="PS51866">
    <property type="entry name" value="MOP"/>
    <property type="match status" value="1"/>
</dbReference>
<name>A0ABY7A420_9PSED</name>
<dbReference type="EMBL" id="CP113432">
    <property type="protein sequence ID" value="WAI51635.1"/>
    <property type="molecule type" value="Genomic_DNA"/>
</dbReference>
<proteinExistence type="predicted"/>
<dbReference type="NCBIfam" id="TIGR02142">
    <property type="entry name" value="modC_ABC"/>
    <property type="match status" value="1"/>
</dbReference>
<evidence type="ECO:0000256" key="8">
    <source>
        <dbReference type="ARBA" id="ARBA00023136"/>
    </source>
</evidence>